<name>A0A810C950_9BRAD</name>
<accession>A0A810C950</accession>
<evidence type="ECO:0000256" key="1">
    <source>
        <dbReference type="SAM" id="MobiDB-lite"/>
    </source>
</evidence>
<dbReference type="EMBL" id="AP023098">
    <property type="protein sequence ID" value="BCE85177.1"/>
    <property type="molecule type" value="Genomic_DNA"/>
</dbReference>
<dbReference type="GeneID" id="46490763"/>
<reference evidence="5" key="4">
    <citation type="submission" date="2020-05" db="EMBL/GenBank/DDBJ databases">
        <title>Complete genome sequence of Bradyrhizobium diazoefficiens XF5 isolated from soybean nodule.</title>
        <authorList>
            <person name="Noda R."/>
            <person name="Kakizaki K."/>
            <person name="Minamisawa K."/>
        </authorList>
    </citation>
    <scope>NUCLEOTIDE SEQUENCE</scope>
    <source>
        <strain evidence="5">XF5</strain>
    </source>
</reference>
<feature type="compositionally biased region" description="Pro residues" evidence="1">
    <location>
        <begin position="139"/>
        <end position="149"/>
    </location>
</feature>
<evidence type="ECO:0000313" key="5">
    <source>
        <dbReference type="EMBL" id="BCE56467.1"/>
    </source>
</evidence>
<dbReference type="AlphaFoldDB" id="A0A810C950"/>
<reference evidence="4" key="3">
    <citation type="submission" date="2020-05" db="EMBL/GenBank/DDBJ databases">
        <title>Complete genome sequence of Bradyrhizobium diazoefficiens XF4 isolated from soybean nodule.</title>
        <authorList>
            <person name="Noda R."/>
            <person name="Kakizaki K."/>
            <person name="Minamisawa K."/>
        </authorList>
    </citation>
    <scope>NUCLEOTIDE SEQUENCE</scope>
    <source>
        <strain evidence="4">XF4</strain>
    </source>
</reference>
<feature type="region of interest" description="Disordered" evidence="1">
    <location>
        <begin position="128"/>
        <end position="149"/>
    </location>
</feature>
<reference evidence="3" key="2">
    <citation type="submission" date="2020-05" db="EMBL/GenBank/DDBJ databases">
        <title>Complete genome sequence of Bradyrhizobium diazoefficiens XF2 isolated from soybean nodule.</title>
        <authorList>
            <person name="Noda R."/>
            <person name="Kakizaki K."/>
            <person name="Minamisawa K."/>
        </authorList>
    </citation>
    <scope>NUCLEOTIDE SEQUENCE</scope>
    <source>
        <strain evidence="3">XF2</strain>
    </source>
</reference>
<organism evidence="8">
    <name type="scientific">Bradyrhizobium diazoefficiens</name>
    <dbReference type="NCBI Taxonomy" id="1355477"/>
    <lineage>
        <taxon>Bacteria</taxon>
        <taxon>Pseudomonadati</taxon>
        <taxon>Pseudomonadota</taxon>
        <taxon>Alphaproteobacteria</taxon>
        <taxon>Hyphomicrobiales</taxon>
        <taxon>Nitrobacteraceae</taxon>
        <taxon>Bradyrhizobium</taxon>
    </lineage>
</organism>
<reference evidence="7" key="6">
    <citation type="submission" date="2020-05" db="EMBL/GenBank/DDBJ databases">
        <title>Complete genome sequence of Bradyrhizobium diazoefficiens XF8 isolated from soybean nodule.</title>
        <authorList>
            <person name="Noda R."/>
            <person name="Kakizaki K."/>
            <person name="Minamisawa K."/>
        </authorList>
    </citation>
    <scope>NUCLEOTIDE SEQUENCE</scope>
    <source>
        <strain evidence="7">XF8</strain>
    </source>
</reference>
<evidence type="ECO:0000313" key="2">
    <source>
        <dbReference type="EMBL" id="BCE21334.1"/>
    </source>
</evidence>
<dbReference type="EMBL" id="AP023094">
    <property type="protein sequence ID" value="BCE47581.1"/>
    <property type="molecule type" value="Genomic_DNA"/>
</dbReference>
<evidence type="ECO:0000313" key="6">
    <source>
        <dbReference type="EMBL" id="BCE65137.1"/>
    </source>
</evidence>
<dbReference type="EMBL" id="AP023092">
    <property type="protein sequence ID" value="BCE30149.1"/>
    <property type="molecule type" value="Genomic_DNA"/>
</dbReference>
<sequence>MNVLLYPLHLCRKLERRWSTKVIQDSGQLPPSQGTNGCTACGRLVVTPVHSTYLPTGKLVNQWRCPVCRNAWQTSADPASSTDLQSNRSEHLRENAGHCLALEGTAPDDMARNQFRRMGDAWLALADTPDWLDGETPPVSRPPPQSAQA</sequence>
<evidence type="ECO:0000313" key="4">
    <source>
        <dbReference type="EMBL" id="BCE47581.1"/>
    </source>
</evidence>
<dbReference type="EMBL" id="AP023097">
    <property type="protein sequence ID" value="BCE73762.1"/>
    <property type="molecule type" value="Genomic_DNA"/>
</dbReference>
<dbReference type="EMBL" id="AP023096">
    <property type="protein sequence ID" value="BCE65137.1"/>
    <property type="molecule type" value="Genomic_DNA"/>
</dbReference>
<evidence type="ECO:0000313" key="8">
    <source>
        <dbReference type="EMBL" id="BCE85177.1"/>
    </source>
</evidence>
<reference evidence="8" key="7">
    <citation type="submission" date="2020-05" db="EMBL/GenBank/DDBJ databases">
        <title>Complete genome sequence of Bradyrhizobium diazoefficiens XF9 isolated from soybean nodule.</title>
        <authorList>
            <person name="Noda R."/>
            <person name="Kakizaki K."/>
            <person name="Minamisawa K."/>
        </authorList>
    </citation>
    <scope>NUCLEOTIDE SEQUENCE</scope>
    <source>
        <strain evidence="8">XF9</strain>
    </source>
</reference>
<dbReference type="EMBL" id="AP023095">
    <property type="protein sequence ID" value="BCE56467.1"/>
    <property type="molecule type" value="Genomic_DNA"/>
</dbReference>
<reference evidence="2" key="1">
    <citation type="submission" date="2020-05" db="EMBL/GenBank/DDBJ databases">
        <title>Complete genome sequence of Bradyrhizobium diazoefficiens XF1 isolated from soybean nodule.</title>
        <authorList>
            <person name="Noda R."/>
            <person name="Kakizaki K."/>
            <person name="Minamisawa K."/>
        </authorList>
    </citation>
    <scope>NUCLEOTIDE SEQUENCE</scope>
    <source>
        <strain evidence="2">XF1</strain>
    </source>
</reference>
<protein>
    <submittedName>
        <fullName evidence="8">Uncharacterized protein</fullName>
    </submittedName>
</protein>
<dbReference type="RefSeq" id="WP_049832367.1">
    <property type="nucleotide sequence ID" value="NZ_AP022638.1"/>
</dbReference>
<evidence type="ECO:0000313" key="3">
    <source>
        <dbReference type="EMBL" id="BCE30149.1"/>
    </source>
</evidence>
<evidence type="ECO:0000313" key="7">
    <source>
        <dbReference type="EMBL" id="BCE73762.1"/>
    </source>
</evidence>
<reference evidence="6" key="5">
    <citation type="submission" date="2020-05" db="EMBL/GenBank/DDBJ databases">
        <title>Complete genome sequence of Bradyrhizobium diazoefficiens XF6 isolated from soybean nodule.</title>
        <authorList>
            <person name="Noda R."/>
            <person name="Kakizaki K."/>
            <person name="Minamisawa K."/>
        </authorList>
    </citation>
    <scope>NUCLEOTIDE SEQUENCE</scope>
    <source>
        <strain evidence="6">XF6</strain>
    </source>
</reference>
<gene>
    <name evidence="2" type="ORF">XF1B_40150</name>
    <name evidence="3" type="ORF">XF2B_39180</name>
    <name evidence="4" type="ORF">XF4B_39300</name>
    <name evidence="5" type="ORF">XF5B_39790</name>
    <name evidence="6" type="ORF">XF6B_39360</name>
    <name evidence="7" type="ORF">XF8B_38730</name>
    <name evidence="8" type="ORF">XF9B_65980</name>
</gene>
<proteinExistence type="predicted"/>
<dbReference type="EMBL" id="AP023091">
    <property type="protein sequence ID" value="BCE21334.1"/>
    <property type="molecule type" value="Genomic_DNA"/>
</dbReference>